<dbReference type="AlphaFoldDB" id="A0AA36XK09"/>
<sequence length="163" mass="18552">MLKKVCHVLKEVVVEHHMEDNFELIYVYAGHGKNGAVFEEIPAQFIKANQYKILKSPGLAQNLAKGDVIEINGKAEHPVVISRGGNFCIQMYFPRKIDLNKLSQDIKLKLNGTLDGANEDVYSFSIPSSNGMDKINHYFNKLKEKIQAEWYYANIYKNIDNSS</sequence>
<organism evidence="1 2">
    <name type="scientific">Neisseria macacae ATCC 33926</name>
    <dbReference type="NCBI Taxonomy" id="997348"/>
    <lineage>
        <taxon>Bacteria</taxon>
        <taxon>Pseudomonadati</taxon>
        <taxon>Pseudomonadota</taxon>
        <taxon>Betaproteobacteria</taxon>
        <taxon>Neisseriales</taxon>
        <taxon>Neisseriaceae</taxon>
        <taxon>Neisseria</taxon>
    </lineage>
</organism>
<gene>
    <name evidence="1" type="ORF">HMPREF9418_2964</name>
</gene>
<evidence type="ECO:0000313" key="2">
    <source>
        <dbReference type="Proteomes" id="UP000004982"/>
    </source>
</evidence>
<comment type="caution">
    <text evidence="1">The sequence shown here is derived from an EMBL/GenBank/DDBJ whole genome shotgun (WGS) entry which is preliminary data.</text>
</comment>
<protein>
    <recommendedName>
        <fullName evidence="3">DUF4265 domain-containing protein</fullName>
    </recommendedName>
</protein>
<feature type="non-terminal residue" evidence="1">
    <location>
        <position position="163"/>
    </location>
</feature>
<dbReference type="Proteomes" id="UP000004982">
    <property type="component" value="Unassembled WGS sequence"/>
</dbReference>
<reference evidence="1 2" key="1">
    <citation type="submission" date="2011-05" db="EMBL/GenBank/DDBJ databases">
        <authorList>
            <person name="Muzny D."/>
            <person name="Qin X."/>
            <person name="Deng J."/>
            <person name="Jiang H."/>
            <person name="Liu Y."/>
            <person name="Qu J."/>
            <person name="Song X.-Z."/>
            <person name="Zhang L."/>
            <person name="Thornton R."/>
            <person name="Coyle M."/>
            <person name="Francisco L."/>
            <person name="Jackson L."/>
            <person name="Javaid M."/>
            <person name="Korchina V."/>
            <person name="Kovar C."/>
            <person name="Mata R."/>
            <person name="Mathew T."/>
            <person name="Ngo R."/>
            <person name="Nguyen L."/>
            <person name="Nguyen N."/>
            <person name="Okwuonu G."/>
            <person name="Ongeri F."/>
            <person name="Pham C."/>
            <person name="Simmons D."/>
            <person name="Wilczek-Boney K."/>
            <person name="Hale W."/>
            <person name="Jakkamsetti A."/>
            <person name="Pham P."/>
            <person name="Ruth R."/>
            <person name="San Lucas F."/>
            <person name="Warren J."/>
            <person name="Zhang J."/>
            <person name="Zhao Z."/>
            <person name="Zhou C."/>
            <person name="Zhu D."/>
            <person name="Lee S."/>
            <person name="Bess C."/>
            <person name="Blankenburg K."/>
            <person name="Forbes L."/>
            <person name="Fu Q."/>
            <person name="Gubbala S."/>
            <person name="Hirani K."/>
            <person name="Jayaseelan J.C."/>
            <person name="Lara F."/>
            <person name="Munidasa M."/>
            <person name="Palculict T."/>
            <person name="Patil S."/>
            <person name="Pu L.-L."/>
            <person name="Saada N."/>
            <person name="Tang L."/>
            <person name="Weissenberger G."/>
            <person name="Zhu Y."/>
            <person name="Hemphill L."/>
            <person name="Shang Y."/>
            <person name="Youmans B."/>
            <person name="Ayvaz T."/>
            <person name="Ross M."/>
            <person name="Santibanez J."/>
            <person name="Aqrawi P."/>
            <person name="Gross S."/>
            <person name="Joshi V."/>
            <person name="Fowler G."/>
            <person name="Nazareth L."/>
            <person name="Reid J."/>
            <person name="Worley K."/>
            <person name="Petrosino J."/>
            <person name="Highlander S."/>
            <person name="Gibbs R."/>
        </authorList>
    </citation>
    <scope>NUCLEOTIDE SEQUENCE [LARGE SCALE GENOMIC DNA]</scope>
    <source>
        <strain evidence="1 2">ATCC 33926</strain>
    </source>
</reference>
<dbReference type="Pfam" id="PF14085">
    <property type="entry name" value="DUF4265"/>
    <property type="match status" value="1"/>
</dbReference>
<proteinExistence type="predicted"/>
<evidence type="ECO:0008006" key="3">
    <source>
        <dbReference type="Google" id="ProtNLM"/>
    </source>
</evidence>
<evidence type="ECO:0000313" key="1">
    <source>
        <dbReference type="EMBL" id="EGQ73194.1"/>
    </source>
</evidence>
<name>A0AA36XK09_9NEIS</name>
<dbReference type="EMBL" id="AFQE01000170">
    <property type="protein sequence ID" value="EGQ73194.1"/>
    <property type="molecule type" value="Genomic_DNA"/>
</dbReference>
<accession>A0AA36XK09</accession>
<dbReference type="InterPro" id="IPR025361">
    <property type="entry name" value="DUF4265"/>
</dbReference>